<reference evidence="5" key="1">
    <citation type="journal article" date="2019" name="Int. J. Syst. Evol. Microbiol.">
        <title>The Global Catalogue of Microorganisms (GCM) 10K type strain sequencing project: providing services to taxonomists for standard genome sequencing and annotation.</title>
        <authorList>
            <consortium name="The Broad Institute Genomics Platform"/>
            <consortium name="The Broad Institute Genome Sequencing Center for Infectious Disease"/>
            <person name="Wu L."/>
            <person name="Ma J."/>
        </authorList>
    </citation>
    <scope>NUCLEOTIDE SEQUENCE [LARGE SCALE GENOMIC DNA]</scope>
    <source>
        <strain evidence="5">CCUG 43304</strain>
    </source>
</reference>
<dbReference type="InterPro" id="IPR000253">
    <property type="entry name" value="FHA_dom"/>
</dbReference>
<dbReference type="SUPFAM" id="SSF49879">
    <property type="entry name" value="SMAD/FHA domain"/>
    <property type="match status" value="1"/>
</dbReference>
<evidence type="ECO:0000313" key="5">
    <source>
        <dbReference type="Proteomes" id="UP001596306"/>
    </source>
</evidence>
<protein>
    <submittedName>
        <fullName evidence="4">FHA domain-containing protein</fullName>
    </submittedName>
</protein>
<feature type="domain" description="FHA" evidence="3">
    <location>
        <begin position="77"/>
        <end position="131"/>
    </location>
</feature>
<evidence type="ECO:0000313" key="4">
    <source>
        <dbReference type="EMBL" id="MFC6355197.1"/>
    </source>
</evidence>
<accession>A0ABW1VCL9</accession>
<sequence length="170" mass="17941">MDNRDFIVPPPGLIPQHKGEPAPAASVVRPATFPVFHPVAAGPATAAPVLPPAHASVPGPWRLVLPDGVEIEVTGSLVLGRDPGAVETRPHAELRALDDPSRSVSKTHLLVDLEGGELSVLDLHSTNGVVVVGVDGSETELEPGSRWVVRSGDTLKLGEFSFRVVRDGRR</sequence>
<evidence type="ECO:0000259" key="3">
    <source>
        <dbReference type="PROSITE" id="PS50006"/>
    </source>
</evidence>
<dbReference type="RefSeq" id="WP_386727685.1">
    <property type="nucleotide sequence ID" value="NZ_JBHSTP010000001.1"/>
</dbReference>
<feature type="region of interest" description="Disordered" evidence="2">
    <location>
        <begin position="1"/>
        <end position="21"/>
    </location>
</feature>
<keyword evidence="1" id="KW-0597">Phosphoprotein</keyword>
<dbReference type="PROSITE" id="PS50006">
    <property type="entry name" value="FHA_DOMAIN"/>
    <property type="match status" value="1"/>
</dbReference>
<name>A0ABW1VCL9_9MICO</name>
<evidence type="ECO:0000256" key="1">
    <source>
        <dbReference type="ARBA" id="ARBA00022553"/>
    </source>
</evidence>
<dbReference type="Pfam" id="PF00498">
    <property type="entry name" value="FHA"/>
    <property type="match status" value="1"/>
</dbReference>
<dbReference type="InterPro" id="IPR008984">
    <property type="entry name" value="SMAD_FHA_dom_sf"/>
</dbReference>
<keyword evidence="5" id="KW-1185">Reference proteome</keyword>
<dbReference type="Gene3D" id="2.60.200.20">
    <property type="match status" value="1"/>
</dbReference>
<dbReference type="EMBL" id="JBHSTP010000001">
    <property type="protein sequence ID" value="MFC6355197.1"/>
    <property type="molecule type" value="Genomic_DNA"/>
</dbReference>
<comment type="caution">
    <text evidence="4">The sequence shown here is derived from an EMBL/GenBank/DDBJ whole genome shotgun (WGS) entry which is preliminary data.</text>
</comment>
<gene>
    <name evidence="4" type="ORF">ACFQB0_03615</name>
</gene>
<organism evidence="4 5">
    <name type="scientific">Luethyella okanaganae</name>
    <dbReference type="NCBI Taxonomy" id="69372"/>
    <lineage>
        <taxon>Bacteria</taxon>
        <taxon>Bacillati</taxon>
        <taxon>Actinomycetota</taxon>
        <taxon>Actinomycetes</taxon>
        <taxon>Micrococcales</taxon>
        <taxon>Microbacteriaceae</taxon>
        <taxon>Luethyella</taxon>
    </lineage>
</organism>
<evidence type="ECO:0000256" key="2">
    <source>
        <dbReference type="SAM" id="MobiDB-lite"/>
    </source>
</evidence>
<proteinExistence type="predicted"/>
<dbReference type="Proteomes" id="UP001596306">
    <property type="component" value="Unassembled WGS sequence"/>
</dbReference>